<feature type="transmembrane region" description="Helical" evidence="2">
    <location>
        <begin position="264"/>
        <end position="281"/>
    </location>
</feature>
<keyword evidence="2" id="KW-0472">Membrane</keyword>
<dbReference type="PROSITE" id="PS50076">
    <property type="entry name" value="DNAJ_2"/>
    <property type="match status" value="1"/>
</dbReference>
<protein>
    <recommendedName>
        <fullName evidence="3">J domain-containing protein</fullName>
    </recommendedName>
</protein>
<keyword evidence="5" id="KW-1185">Reference proteome</keyword>
<evidence type="ECO:0000313" key="4">
    <source>
        <dbReference type="EMBL" id="RDH43904.1"/>
    </source>
</evidence>
<gene>
    <name evidence="4" type="ORF">B9G39_10865</name>
</gene>
<name>A0A4P9VND0_9GAMM</name>
<keyword evidence="1" id="KW-0143">Chaperone</keyword>
<evidence type="ECO:0000256" key="2">
    <source>
        <dbReference type="SAM" id="Phobius"/>
    </source>
</evidence>
<evidence type="ECO:0000313" key="5">
    <source>
        <dbReference type="Proteomes" id="UP000257039"/>
    </source>
</evidence>
<organism evidence="4 5">
    <name type="scientific">Zooshikella ganghwensis</name>
    <dbReference type="NCBI Taxonomy" id="202772"/>
    <lineage>
        <taxon>Bacteria</taxon>
        <taxon>Pseudomonadati</taxon>
        <taxon>Pseudomonadota</taxon>
        <taxon>Gammaproteobacteria</taxon>
        <taxon>Oceanospirillales</taxon>
        <taxon>Zooshikellaceae</taxon>
        <taxon>Zooshikella</taxon>
    </lineage>
</organism>
<dbReference type="Gene3D" id="1.10.287.110">
    <property type="entry name" value="DnaJ domain"/>
    <property type="match status" value="1"/>
</dbReference>
<proteinExistence type="predicted"/>
<dbReference type="Pfam" id="PF00226">
    <property type="entry name" value="DnaJ"/>
    <property type="match status" value="1"/>
</dbReference>
<sequence>MTAPSKQRIHDLLQQLGLSPDASLHDVKQAYRQRVKSLHPDKNPGQDTTAAFQQLQHTYQTLVQYYQYGAQPPPVQPPSHHTKEEITTPVSFANQAPKPPPPIPNPVIKQAIVCRHCRKDRQGLRYRCWQKVTGLIIITRHKLVSGIWCQHCSLRLALKINIWNLLLGWWSITGPWHTIRSWWTNTLGGKTPLAENSKLEYRLALQHIAKSRFNEAIGHLYWLKHYCQNQAMQDKVNQLLHQLGDPSEAVAQPPESTHFFKSQFILLSLMILLISLPILIWQQAFEPLALVSKPPISANPIAPEAQHQALYRSHRLGSHYTLDAVALLSAPDIKSAIITRIGQYAPVNVVSKGPQGWVTLSTTKGLQGFVAEQLIGFGNHTIAKRYQCQQYPGPRPFNGELLGQHNGKKRLSIENPHTNDAIVLFRQQNKTVQLVYIYAQQQIHVQRLPNRIDNIIIRHGQFYNHACRTFTANLEERKEPLTIISNQQKLQL</sequence>
<feature type="domain" description="J" evidence="3">
    <location>
        <begin position="11"/>
        <end position="67"/>
    </location>
</feature>
<dbReference type="InterPro" id="IPR001623">
    <property type="entry name" value="DnaJ_domain"/>
</dbReference>
<evidence type="ECO:0000256" key="1">
    <source>
        <dbReference type="ARBA" id="ARBA00023186"/>
    </source>
</evidence>
<dbReference type="SUPFAM" id="SSF46565">
    <property type="entry name" value="Chaperone J-domain"/>
    <property type="match status" value="1"/>
</dbReference>
<keyword evidence="2" id="KW-0812">Transmembrane</keyword>
<dbReference type="AlphaFoldDB" id="A0A4P9VND0"/>
<dbReference type="CDD" id="cd06257">
    <property type="entry name" value="DnaJ"/>
    <property type="match status" value="1"/>
</dbReference>
<dbReference type="Proteomes" id="UP000257039">
    <property type="component" value="Unassembled WGS sequence"/>
</dbReference>
<dbReference type="InterPro" id="IPR052763">
    <property type="entry name" value="DnaJ_C4"/>
</dbReference>
<dbReference type="InterPro" id="IPR036869">
    <property type="entry name" value="J_dom_sf"/>
</dbReference>
<dbReference type="SMART" id="SM00271">
    <property type="entry name" value="DnaJ"/>
    <property type="match status" value="1"/>
</dbReference>
<reference evidence="4 5" key="1">
    <citation type="submission" date="2017-04" db="EMBL/GenBank/DDBJ databases">
        <title>Draft genome sequence of Zooshikella ganghwensis VG4 isolated from Red Sea sediments.</title>
        <authorList>
            <person name="Rehman Z."/>
            <person name="Alam I."/>
            <person name="Kamau A."/>
            <person name="Bajic V."/>
            <person name="Leiknes T."/>
        </authorList>
    </citation>
    <scope>NUCLEOTIDE SEQUENCE [LARGE SCALE GENOMIC DNA]</scope>
    <source>
        <strain evidence="4 5">VG4</strain>
    </source>
</reference>
<accession>A0A4P9VND0</accession>
<evidence type="ECO:0000259" key="3">
    <source>
        <dbReference type="PROSITE" id="PS50076"/>
    </source>
</evidence>
<comment type="caution">
    <text evidence="4">The sequence shown here is derived from an EMBL/GenBank/DDBJ whole genome shotgun (WGS) entry which is preliminary data.</text>
</comment>
<dbReference type="PANTHER" id="PTHR44825">
    <property type="match status" value="1"/>
</dbReference>
<dbReference type="PANTHER" id="PTHR44825:SF1">
    <property type="entry name" value="DNAJ HOMOLOG SUBFAMILY C MEMBER 4"/>
    <property type="match status" value="1"/>
</dbReference>
<dbReference type="RefSeq" id="WP_094787138.1">
    <property type="nucleotide sequence ID" value="NZ_NDXW01000001.1"/>
</dbReference>
<keyword evidence="2" id="KW-1133">Transmembrane helix</keyword>
<dbReference type="PRINTS" id="PR00625">
    <property type="entry name" value="JDOMAIN"/>
</dbReference>
<dbReference type="EMBL" id="NDXW01000001">
    <property type="protein sequence ID" value="RDH43904.1"/>
    <property type="molecule type" value="Genomic_DNA"/>
</dbReference>